<sequence length="513" mass="57037">MAPRKKSSPTDPSETVPTITPTLVIRTRAQNKNTHPGVAAGVAPGKRCTPQEMQEAREREQRQQQEQEQQEKDAIQNVASIEDCMCHEDEERRQISRPPGNKGTNPRLKKTQESQQTATPRLQTVDDRSASKVRASKTPKRTSNPQEPRADTEVDAENLASRETTNEAGMKTPGGSQKAGQRQQQRPVTSEQFDEDLLGEDNDAADSSKDGEYKDDSEDVDDDRDSMIEDDVDCGKPKKIRKTKSGRACWADLAPPQRQVRADITAARETNPAKGTPLISSKRKVSVSDSPSSAGSSLGLINNESELDVQYGGILGDREGDEIKCPTYKTNQAVGPKHTTALPPMIKIKAEPSNATDTAFSNHVVPLACKKAGSREGDPWQPLSADDVQSIVDTVYGIGKYEVRDDNVWCGLVNYRLNNWRNGFSTTATDIVKQYFTGNPDHFSDADTIEETVLYMLETQEEHKTKPFHWKRWDEDENGAIKKKGPVRATLERLRTYTKLARGDPKYIKVCTK</sequence>
<feature type="compositionally biased region" description="Basic and acidic residues" evidence="1">
    <location>
        <begin position="54"/>
        <end position="74"/>
    </location>
</feature>
<dbReference type="EMBL" id="BRPK01000024">
    <property type="protein sequence ID" value="GLB45575.1"/>
    <property type="molecule type" value="Genomic_DNA"/>
</dbReference>
<organism evidence="2 3">
    <name type="scientific">Lyophyllum shimeji</name>
    <name type="common">Hon-shimeji</name>
    <name type="synonym">Tricholoma shimeji</name>
    <dbReference type="NCBI Taxonomy" id="47721"/>
    <lineage>
        <taxon>Eukaryota</taxon>
        <taxon>Fungi</taxon>
        <taxon>Dikarya</taxon>
        <taxon>Basidiomycota</taxon>
        <taxon>Agaricomycotina</taxon>
        <taxon>Agaricomycetes</taxon>
        <taxon>Agaricomycetidae</taxon>
        <taxon>Agaricales</taxon>
        <taxon>Tricholomatineae</taxon>
        <taxon>Lyophyllaceae</taxon>
        <taxon>Lyophyllum</taxon>
    </lineage>
</organism>
<feature type="compositionally biased region" description="Low complexity" evidence="1">
    <location>
        <begin position="287"/>
        <end position="297"/>
    </location>
</feature>
<name>A0A9P3Q0V3_LYOSH</name>
<dbReference type="Proteomes" id="UP001063166">
    <property type="component" value="Unassembled WGS sequence"/>
</dbReference>
<gene>
    <name evidence="2" type="ORF">LshimejAT787_2400330</name>
</gene>
<dbReference type="AlphaFoldDB" id="A0A9P3Q0V3"/>
<feature type="compositionally biased region" description="Basic and acidic residues" evidence="1">
    <location>
        <begin position="84"/>
        <end position="94"/>
    </location>
</feature>
<evidence type="ECO:0000313" key="3">
    <source>
        <dbReference type="Proteomes" id="UP001063166"/>
    </source>
</evidence>
<dbReference type="OrthoDB" id="3061921at2759"/>
<feature type="compositionally biased region" description="Acidic residues" evidence="1">
    <location>
        <begin position="215"/>
        <end position="232"/>
    </location>
</feature>
<feature type="region of interest" description="Disordered" evidence="1">
    <location>
        <begin position="272"/>
        <end position="299"/>
    </location>
</feature>
<feature type="compositionally biased region" description="Acidic residues" evidence="1">
    <location>
        <begin position="192"/>
        <end position="204"/>
    </location>
</feature>
<evidence type="ECO:0000313" key="2">
    <source>
        <dbReference type="EMBL" id="GLB45575.1"/>
    </source>
</evidence>
<keyword evidence="3" id="KW-1185">Reference proteome</keyword>
<feature type="region of interest" description="Disordered" evidence="1">
    <location>
        <begin position="1"/>
        <end position="241"/>
    </location>
</feature>
<protein>
    <submittedName>
        <fullName evidence="2">Uncharacterized protein</fullName>
    </submittedName>
</protein>
<reference evidence="2" key="1">
    <citation type="submission" date="2022-07" db="EMBL/GenBank/DDBJ databases">
        <title>The genome of Lyophyllum shimeji provides insight into the initial evolution of ectomycorrhizal fungal genome.</title>
        <authorList>
            <person name="Kobayashi Y."/>
            <person name="Shibata T."/>
            <person name="Hirakawa H."/>
            <person name="Shigenobu S."/>
            <person name="Nishiyama T."/>
            <person name="Yamada A."/>
            <person name="Hasebe M."/>
            <person name="Kawaguchi M."/>
        </authorList>
    </citation>
    <scope>NUCLEOTIDE SEQUENCE</scope>
    <source>
        <strain evidence="2">AT787</strain>
    </source>
</reference>
<evidence type="ECO:0000256" key="1">
    <source>
        <dbReference type="SAM" id="MobiDB-lite"/>
    </source>
</evidence>
<comment type="caution">
    <text evidence="2">The sequence shown here is derived from an EMBL/GenBank/DDBJ whole genome shotgun (WGS) entry which is preliminary data.</text>
</comment>
<feature type="compositionally biased region" description="Polar residues" evidence="1">
    <location>
        <begin position="174"/>
        <end position="191"/>
    </location>
</feature>
<accession>A0A9P3Q0V3</accession>
<feature type="compositionally biased region" description="Polar residues" evidence="1">
    <location>
        <begin position="9"/>
        <end position="21"/>
    </location>
</feature>
<proteinExistence type="predicted"/>
<feature type="compositionally biased region" description="Polar residues" evidence="1">
    <location>
        <begin position="113"/>
        <end position="122"/>
    </location>
</feature>